<name>A0ABQ6JSR3_9MICO</name>
<keyword evidence="3" id="KW-1185">Reference proteome</keyword>
<dbReference type="Proteomes" id="UP001157069">
    <property type="component" value="Unassembled WGS sequence"/>
</dbReference>
<protein>
    <submittedName>
        <fullName evidence="2">Uncharacterized protein</fullName>
    </submittedName>
</protein>
<feature type="region of interest" description="Disordered" evidence="1">
    <location>
        <begin position="147"/>
        <end position="167"/>
    </location>
</feature>
<comment type="caution">
    <text evidence="2">The sequence shown here is derived from an EMBL/GenBank/DDBJ whole genome shotgun (WGS) entry which is preliminary data.</text>
</comment>
<sequence>MMTAPPSRAPTCSPTIVTTGIEEFRTTCPKSTCRGVSPFEIAVCTYPSAIDSATLLRVIRVMTAMNGMASVTAGSTRWAGLPVPALGSTCSWRAKNRMNMMPIQNGGAAWSVSANPEIARSSLLPGREPAIAPSRSPMVATTVAARASSAVAGSRSNTSSIAGRPKR</sequence>
<evidence type="ECO:0000313" key="3">
    <source>
        <dbReference type="Proteomes" id="UP001157069"/>
    </source>
</evidence>
<organism evidence="2 3">
    <name type="scientific">Homoserinibacter gongjuensis</name>
    <dbReference type="NCBI Taxonomy" id="1162968"/>
    <lineage>
        <taxon>Bacteria</taxon>
        <taxon>Bacillati</taxon>
        <taxon>Actinomycetota</taxon>
        <taxon>Actinomycetes</taxon>
        <taxon>Micrococcales</taxon>
        <taxon>Microbacteriaceae</taxon>
        <taxon>Homoserinibacter</taxon>
    </lineage>
</organism>
<evidence type="ECO:0000256" key="1">
    <source>
        <dbReference type="SAM" id="MobiDB-lite"/>
    </source>
</evidence>
<reference evidence="3" key="1">
    <citation type="journal article" date="2019" name="Int. J. Syst. Evol. Microbiol.">
        <title>The Global Catalogue of Microorganisms (GCM) 10K type strain sequencing project: providing services to taxonomists for standard genome sequencing and annotation.</title>
        <authorList>
            <consortium name="The Broad Institute Genomics Platform"/>
            <consortium name="The Broad Institute Genome Sequencing Center for Infectious Disease"/>
            <person name="Wu L."/>
            <person name="Ma J."/>
        </authorList>
    </citation>
    <scope>NUCLEOTIDE SEQUENCE [LARGE SCALE GENOMIC DNA]</scope>
    <source>
        <strain evidence="3">NBRC 108755</strain>
    </source>
</reference>
<evidence type="ECO:0000313" key="2">
    <source>
        <dbReference type="EMBL" id="GMA90354.1"/>
    </source>
</evidence>
<proteinExistence type="predicted"/>
<dbReference type="EMBL" id="BSVA01000001">
    <property type="protein sequence ID" value="GMA90354.1"/>
    <property type="molecule type" value="Genomic_DNA"/>
</dbReference>
<accession>A0ABQ6JSR3</accession>
<feature type="compositionally biased region" description="Low complexity" evidence="1">
    <location>
        <begin position="147"/>
        <end position="156"/>
    </location>
</feature>
<gene>
    <name evidence="2" type="ORF">GCM10025869_08830</name>
</gene>